<name>A0A5S3XRN9_9GAMM</name>
<accession>A0A5S3XRN9</accession>
<reference evidence="3" key="3">
    <citation type="submission" date="2019-09" db="EMBL/GenBank/DDBJ databases">
        <title>Co-occurence of chitin degradation, pigmentation and bioactivity in marine Pseudoalteromonas.</title>
        <authorList>
            <person name="Sonnenschein E.C."/>
            <person name="Bech P.K."/>
        </authorList>
    </citation>
    <scope>NUCLEOTIDE SEQUENCE</scope>
    <source>
        <strain evidence="3">S2231</strain>
    </source>
</reference>
<evidence type="ECO:0000256" key="1">
    <source>
        <dbReference type="SAM" id="Phobius"/>
    </source>
</evidence>
<comment type="caution">
    <text evidence="3">The sequence shown here is derived from an EMBL/GenBank/DDBJ whole genome shotgun (WGS) entry which is preliminary data.</text>
</comment>
<feature type="transmembrane region" description="Helical" evidence="1">
    <location>
        <begin position="41"/>
        <end position="58"/>
    </location>
</feature>
<keyword evidence="1" id="KW-0812">Transmembrane</keyword>
<evidence type="ECO:0000313" key="4">
    <source>
        <dbReference type="Proteomes" id="UP000305730"/>
    </source>
</evidence>
<protein>
    <recommendedName>
        <fullName evidence="6">TM2 domain-containing protein</fullName>
    </recommendedName>
</protein>
<evidence type="ECO:0000313" key="3">
    <source>
        <dbReference type="EMBL" id="TMP60571.1"/>
    </source>
</evidence>
<sequence>MDDSSLRDQEEALRQAVSLLPQEARKRYYQLEQTLVKDPDTYAVLNYFFAAGLHHFYLGKTLKGIMNLALMLIGLATLSSIGFFIILFVIVIELPQLFRSQTIIRKHNIKVMENVINELQPRT</sequence>
<organism evidence="3 5">
    <name type="scientific">Pseudoalteromonas citrea</name>
    <dbReference type="NCBI Taxonomy" id="43655"/>
    <lineage>
        <taxon>Bacteria</taxon>
        <taxon>Pseudomonadati</taxon>
        <taxon>Pseudomonadota</taxon>
        <taxon>Gammaproteobacteria</taxon>
        <taxon>Alteromonadales</taxon>
        <taxon>Pseudoalteromonadaceae</taxon>
        <taxon>Pseudoalteromonas</taxon>
    </lineage>
</organism>
<keyword evidence="1" id="KW-1133">Transmembrane helix</keyword>
<dbReference type="RefSeq" id="WP_138597432.1">
    <property type="nucleotide sequence ID" value="NZ_PNCK01000047.1"/>
</dbReference>
<dbReference type="EMBL" id="PNCL01000023">
    <property type="protein sequence ID" value="TMP60571.1"/>
    <property type="molecule type" value="Genomic_DNA"/>
</dbReference>
<evidence type="ECO:0008006" key="6">
    <source>
        <dbReference type="Google" id="ProtNLM"/>
    </source>
</evidence>
<reference evidence="4 5" key="2">
    <citation type="submission" date="2019-06" db="EMBL/GenBank/DDBJ databases">
        <title>Co-occurence of chitin degradation, pigmentation and bioactivity in marine Pseudoalteromonas.</title>
        <authorList>
            <person name="Sonnenschein E.C."/>
            <person name="Bech P.K."/>
        </authorList>
    </citation>
    <scope>NUCLEOTIDE SEQUENCE [LARGE SCALE GENOMIC DNA]</scope>
    <source>
        <strain evidence="5">S2231</strain>
        <strain evidence="2 4">S2233</strain>
    </source>
</reference>
<gene>
    <name evidence="3" type="ORF">CWB96_06275</name>
    <name evidence="2" type="ORF">CWB97_13585</name>
</gene>
<dbReference type="AlphaFoldDB" id="A0A5S3XRN9"/>
<dbReference type="EMBL" id="PNCK01000047">
    <property type="protein sequence ID" value="TMP41794.1"/>
    <property type="molecule type" value="Genomic_DNA"/>
</dbReference>
<evidence type="ECO:0000313" key="5">
    <source>
        <dbReference type="Proteomes" id="UP000307706"/>
    </source>
</evidence>
<proteinExistence type="predicted"/>
<evidence type="ECO:0000313" key="2">
    <source>
        <dbReference type="EMBL" id="TMP41794.1"/>
    </source>
</evidence>
<dbReference type="OrthoDB" id="5768428at2"/>
<reference evidence="4 5" key="1">
    <citation type="submission" date="2017-12" db="EMBL/GenBank/DDBJ databases">
        <authorList>
            <person name="Paulsen S."/>
            <person name="Gram L.K."/>
        </authorList>
    </citation>
    <scope>NUCLEOTIDE SEQUENCE [LARGE SCALE GENOMIC DNA]</scope>
    <source>
        <strain evidence="3 5">S2231</strain>
        <strain evidence="2 4">S2233</strain>
    </source>
</reference>
<dbReference type="Proteomes" id="UP000307706">
    <property type="component" value="Unassembled WGS sequence"/>
</dbReference>
<dbReference type="Proteomes" id="UP000305730">
    <property type="component" value="Unassembled WGS sequence"/>
</dbReference>
<feature type="transmembrane region" description="Helical" evidence="1">
    <location>
        <begin position="70"/>
        <end position="92"/>
    </location>
</feature>
<keyword evidence="1" id="KW-0472">Membrane</keyword>
<keyword evidence="4" id="KW-1185">Reference proteome</keyword>